<sequence>MIRIFLLALPLLLTTAPAAQAQLPGIERDCASLGLAPPRFASLALGDGSYIYRMELADRGRTGLRYSYSFTLPGSTRPAEALNGYLPPGGQIEHALGTSDRNLDARALQNATTLRCFAP</sequence>
<dbReference type="Proteomes" id="UP001305521">
    <property type="component" value="Chromosome"/>
</dbReference>
<gene>
    <name evidence="2" type="ORF">R9Z33_22010</name>
</gene>
<name>A0ABZ0PGJ4_9PROT</name>
<keyword evidence="3" id="KW-1185">Reference proteome</keyword>
<organism evidence="2 3">
    <name type="scientific">Sediminicoccus rosea</name>
    <dbReference type="NCBI Taxonomy" id="1225128"/>
    <lineage>
        <taxon>Bacteria</taxon>
        <taxon>Pseudomonadati</taxon>
        <taxon>Pseudomonadota</taxon>
        <taxon>Alphaproteobacteria</taxon>
        <taxon>Acetobacterales</taxon>
        <taxon>Roseomonadaceae</taxon>
        <taxon>Sediminicoccus</taxon>
    </lineage>
</organism>
<dbReference type="RefSeq" id="WP_318648719.1">
    <property type="nucleotide sequence ID" value="NZ_CP137852.1"/>
</dbReference>
<feature type="signal peptide" evidence="1">
    <location>
        <begin position="1"/>
        <end position="21"/>
    </location>
</feature>
<proteinExistence type="predicted"/>
<keyword evidence="1" id="KW-0732">Signal</keyword>
<evidence type="ECO:0000256" key="1">
    <source>
        <dbReference type="SAM" id="SignalP"/>
    </source>
</evidence>
<accession>A0ABZ0PGJ4</accession>
<protein>
    <submittedName>
        <fullName evidence="2">Uncharacterized protein</fullName>
    </submittedName>
</protein>
<evidence type="ECO:0000313" key="2">
    <source>
        <dbReference type="EMBL" id="WPB84755.1"/>
    </source>
</evidence>
<reference evidence="2 3" key="1">
    <citation type="submission" date="2023-11" db="EMBL/GenBank/DDBJ databases">
        <title>Arctic aerobic anoxygenic photoheterotroph Sediminicoccus rosea KRV36 adapts its photosynthesis to long days of polar summer.</title>
        <authorList>
            <person name="Tomasch J."/>
            <person name="Kopejtka K."/>
            <person name="Bily T."/>
            <person name="Gardiner A.T."/>
            <person name="Gardian Z."/>
            <person name="Shivaramu S."/>
            <person name="Koblizek M."/>
            <person name="Engelhardt F."/>
            <person name="Kaftan D."/>
        </authorList>
    </citation>
    <scope>NUCLEOTIDE SEQUENCE [LARGE SCALE GENOMIC DNA]</scope>
    <source>
        <strain evidence="2 3">R-30</strain>
    </source>
</reference>
<feature type="chain" id="PRO_5045741546" evidence="1">
    <location>
        <begin position="22"/>
        <end position="119"/>
    </location>
</feature>
<dbReference type="EMBL" id="CP137852">
    <property type="protein sequence ID" value="WPB84755.1"/>
    <property type="molecule type" value="Genomic_DNA"/>
</dbReference>
<evidence type="ECO:0000313" key="3">
    <source>
        <dbReference type="Proteomes" id="UP001305521"/>
    </source>
</evidence>